<dbReference type="PANTHER" id="PTHR21027">
    <property type="entry name" value="TRNA-SPLICING ENDONUCLEASE SUBUNIT SEN54"/>
    <property type="match status" value="1"/>
</dbReference>
<dbReference type="GO" id="GO:0000214">
    <property type="term" value="C:tRNA-intron endonuclease complex"/>
    <property type="evidence" value="ECO:0007669"/>
    <property type="project" value="TreeGrafter"/>
</dbReference>
<dbReference type="OrthoDB" id="408683at2759"/>
<dbReference type="Pfam" id="PF12928">
    <property type="entry name" value="tRNA_int_end_N2"/>
    <property type="match status" value="1"/>
</dbReference>
<dbReference type="OMA" id="FNVWKPQ"/>
<name>A0A1G4MI84_LACFM</name>
<evidence type="ECO:0000256" key="3">
    <source>
        <dbReference type="SAM" id="MobiDB-lite"/>
    </source>
</evidence>
<keyword evidence="6" id="KW-1185">Reference proteome</keyword>
<protein>
    <submittedName>
        <fullName evidence="5">LAFE_0G14466g1_1</fullName>
    </submittedName>
</protein>
<dbReference type="GO" id="GO:0000379">
    <property type="term" value="P:tRNA-type intron splice site recognition and cleavage"/>
    <property type="evidence" value="ECO:0007669"/>
    <property type="project" value="TreeGrafter"/>
</dbReference>
<dbReference type="STRING" id="4955.A0A1G4MI84"/>
<sequence length="452" mass="52730">MEKDEEFDHATAKLDSDEEGDELAQDWSQMAKVTVSQNVIPKRGEKDFEPDGTNVQELMLFRAKKAMFDSLSGAIRGSVVKNLVKAYYVPEKHMAVVPHPKGTFMHTMGRVDSSGCCWLEVYEFVYLAERGTVTPYWQNSGREDDEFDVPLSVEDTYSLFKSQSELDEFFVYAHLKRLGFIVSSINQNVPHWSSYLEVSSITGEQRVYRYFTSLFRLIPTIPHFSIYDPYHFYFRRYTSSGQIYRSLNLLIPSYSAPRTVQELCNENADSYQETTDLKAWKISFNVWKPRTNFRKKSPGLPDFQIVVYNKNESGSSFPTYPEIRNIFQRLNYQFDFLTDGNMNDVQVANKIPQLNNEYKITKKEDESPRTKENKKNCKTYPPHIQQLRRLKKGYRSFVLAVMDDGLISFVRLSESDFGSENVWYEPNAFTKKSSKSQRPKRRPKKRSEKTPE</sequence>
<gene>
    <name evidence="5" type="ORF">LAFE_0G14466G</name>
</gene>
<keyword evidence="2" id="KW-0819">tRNA processing</keyword>
<proteinExistence type="inferred from homology"/>
<dbReference type="EMBL" id="LT598486">
    <property type="protein sequence ID" value="SCW03619.1"/>
    <property type="molecule type" value="Genomic_DNA"/>
</dbReference>
<feature type="region of interest" description="Disordered" evidence="3">
    <location>
        <begin position="428"/>
        <end position="452"/>
    </location>
</feature>
<evidence type="ECO:0000256" key="2">
    <source>
        <dbReference type="ARBA" id="ARBA00022694"/>
    </source>
</evidence>
<organism evidence="5 6">
    <name type="scientific">Lachancea fermentati</name>
    <name type="common">Zygosaccharomyces fermentati</name>
    <dbReference type="NCBI Taxonomy" id="4955"/>
    <lineage>
        <taxon>Eukaryota</taxon>
        <taxon>Fungi</taxon>
        <taxon>Dikarya</taxon>
        <taxon>Ascomycota</taxon>
        <taxon>Saccharomycotina</taxon>
        <taxon>Saccharomycetes</taxon>
        <taxon>Saccharomycetales</taxon>
        <taxon>Saccharomycetaceae</taxon>
        <taxon>Lachancea</taxon>
    </lineage>
</organism>
<feature type="region of interest" description="Disordered" evidence="3">
    <location>
        <begin position="1"/>
        <end position="25"/>
    </location>
</feature>
<comment type="similarity">
    <text evidence="1">Belongs to the SEN54 family.</text>
</comment>
<dbReference type="AlphaFoldDB" id="A0A1G4MI84"/>
<evidence type="ECO:0000313" key="6">
    <source>
        <dbReference type="Proteomes" id="UP000190831"/>
    </source>
</evidence>
<accession>A0A1G4MI84</accession>
<dbReference type="PANTHER" id="PTHR21027:SF1">
    <property type="entry name" value="TRNA-SPLICING ENDONUCLEASE SUBUNIT SEN54"/>
    <property type="match status" value="1"/>
</dbReference>
<feature type="compositionally biased region" description="Basic residues" evidence="3">
    <location>
        <begin position="432"/>
        <end position="452"/>
    </location>
</feature>
<evidence type="ECO:0000313" key="5">
    <source>
        <dbReference type="EMBL" id="SCW03619.1"/>
    </source>
</evidence>
<feature type="region of interest" description="Disordered" evidence="3">
    <location>
        <begin position="362"/>
        <end position="383"/>
    </location>
</feature>
<dbReference type="Proteomes" id="UP000190831">
    <property type="component" value="Chromosome G"/>
</dbReference>
<evidence type="ECO:0000259" key="4">
    <source>
        <dbReference type="Pfam" id="PF12928"/>
    </source>
</evidence>
<evidence type="ECO:0000256" key="1">
    <source>
        <dbReference type="ARBA" id="ARBA00005736"/>
    </source>
</evidence>
<feature type="domain" description="tRNA-splicing endonuclease subunit Sen54 N-terminal" evidence="4">
    <location>
        <begin position="68"/>
        <end position="137"/>
    </location>
</feature>
<reference evidence="5 6" key="1">
    <citation type="submission" date="2016-03" db="EMBL/GenBank/DDBJ databases">
        <authorList>
            <person name="Devillers H."/>
        </authorList>
    </citation>
    <scope>NUCLEOTIDE SEQUENCE [LARGE SCALE GENOMIC DNA]</scope>
    <source>
        <strain evidence="5">CBS 6772</strain>
    </source>
</reference>
<dbReference type="InterPro" id="IPR024337">
    <property type="entry name" value="tRNA_splic_suSen54"/>
</dbReference>
<feature type="compositionally biased region" description="Basic and acidic residues" evidence="3">
    <location>
        <begin position="362"/>
        <end position="375"/>
    </location>
</feature>
<feature type="compositionally biased region" description="Basic and acidic residues" evidence="3">
    <location>
        <begin position="1"/>
        <end position="15"/>
    </location>
</feature>
<dbReference type="InterPro" id="IPR024336">
    <property type="entry name" value="tRNA_splic_suSen54_N"/>
</dbReference>